<dbReference type="AlphaFoldDB" id="S3DAH8"/>
<dbReference type="HOGENOM" id="CLU_522800_0_0_1"/>
<reference evidence="2 3" key="1">
    <citation type="journal article" date="2013" name="BMC Genomics">
        <title>Genomics-driven discovery of the pneumocandin biosynthetic gene cluster in the fungus Glarea lozoyensis.</title>
        <authorList>
            <person name="Chen L."/>
            <person name="Yue Q."/>
            <person name="Zhang X."/>
            <person name="Xiang M."/>
            <person name="Wang C."/>
            <person name="Li S."/>
            <person name="Che Y."/>
            <person name="Ortiz-Lopez F.J."/>
            <person name="Bills G.F."/>
            <person name="Liu X."/>
            <person name="An Z."/>
        </authorList>
    </citation>
    <scope>NUCLEOTIDE SEQUENCE [LARGE SCALE GENOMIC DNA]</scope>
    <source>
        <strain evidence="3">ATCC 20868 / MF5171</strain>
    </source>
</reference>
<evidence type="ECO:0000313" key="2">
    <source>
        <dbReference type="EMBL" id="EPE34129.1"/>
    </source>
</evidence>
<sequence length="521" mass="58597">MSLNDSQLLNEEPISSLETSSGGSDNGRSKRTRGIRDTRPKITTAGAMRPYITFFLIQQQRKTPIHMRNLWTEVTKGIHQAAKRFWGPSLIILHTINSKIPNSVFYAWRRGAATDIDRVIGDRNTTRGFMGHKTDGHAFEKSYNNANSDLDVLGIALHEDQQDTKLTRAEFDARRAKPKSPGHLYQKTAKRAAATLVNEDALEDEYDDSEAFVNLWDTADVLFIDNLSAEQQWTHGTSNKVPARRKEAPTVNIDATAEEDDECGEEDTMYAAQVSGFLEMLPEAPDMSPTPEVMDETPASNGTIAFICTLYCPKRDDNGDAFEYTLWSTVSKHIIATARSAEFDNHAKAIRQAGWLEDDFYTSEQPEEMIERNKGYRKKQRTKEKEAEEGPSKKRFQIDLESVAREQLTTRKIIKTSANGAPLVFVGTNPPPADVGKDQPKGKTFEEFIAEQKATQGPCMTGEQWLEMQKKNPFSMVPFGISSWHMTKNKCTPKTLKQLAGIKTIYVKISDSRNTILSQDN</sequence>
<feature type="compositionally biased region" description="Basic and acidic residues" evidence="1">
    <location>
        <begin position="383"/>
        <end position="392"/>
    </location>
</feature>
<dbReference type="GeneID" id="19466195"/>
<feature type="region of interest" description="Disordered" evidence="1">
    <location>
        <begin position="371"/>
        <end position="392"/>
    </location>
</feature>
<feature type="region of interest" description="Disordered" evidence="1">
    <location>
        <begin position="1"/>
        <end position="42"/>
    </location>
</feature>
<evidence type="ECO:0000256" key="1">
    <source>
        <dbReference type="SAM" id="MobiDB-lite"/>
    </source>
</evidence>
<name>S3DAH8_GLAL2</name>
<evidence type="ECO:0000313" key="3">
    <source>
        <dbReference type="Proteomes" id="UP000016922"/>
    </source>
</evidence>
<dbReference type="KEGG" id="glz:GLAREA_07142"/>
<dbReference type="RefSeq" id="XP_008079281.1">
    <property type="nucleotide sequence ID" value="XM_008081090.1"/>
</dbReference>
<protein>
    <submittedName>
        <fullName evidence="2">Uncharacterized protein</fullName>
    </submittedName>
</protein>
<dbReference type="Proteomes" id="UP000016922">
    <property type="component" value="Unassembled WGS sequence"/>
</dbReference>
<accession>S3DAH8</accession>
<dbReference type="EMBL" id="KE145357">
    <property type="protein sequence ID" value="EPE34129.1"/>
    <property type="molecule type" value="Genomic_DNA"/>
</dbReference>
<keyword evidence="3" id="KW-1185">Reference proteome</keyword>
<gene>
    <name evidence="2" type="ORF">GLAREA_07142</name>
</gene>
<organism evidence="2 3">
    <name type="scientific">Glarea lozoyensis (strain ATCC 20868 / MF5171)</name>
    <dbReference type="NCBI Taxonomy" id="1116229"/>
    <lineage>
        <taxon>Eukaryota</taxon>
        <taxon>Fungi</taxon>
        <taxon>Dikarya</taxon>
        <taxon>Ascomycota</taxon>
        <taxon>Pezizomycotina</taxon>
        <taxon>Leotiomycetes</taxon>
        <taxon>Helotiales</taxon>
        <taxon>Helotiaceae</taxon>
        <taxon>Glarea</taxon>
    </lineage>
</organism>
<proteinExistence type="predicted"/>